<dbReference type="Pfam" id="PF14258">
    <property type="entry name" value="DUF4350"/>
    <property type="match status" value="1"/>
</dbReference>
<sequence>MTTPTPTLPSALHAPPHTAPGARPSRTRRARRARTWLTALGLVGGLVLVLLLLPRPSSTTPFSTETATPDGTRALAQVLRAQGVTVTETGSVDVAAESGVAGTTLVVAPGAYLEEEQVDLLVSTEADLVLLDPSRTLLDAATDGAVTRDYSAPASVRTTPGCEDPDAVAAGSVRSAGDLSSTGDGAVVCFVEDGAGAYAVVDGDRTVRVFADARAVTNEHVSTAGNAALALRAVGERPEVTWLVPALVPLEAEPGPGLLPPWLILVLLQGAVTVVVLGLWQGRHLGRVVTEPLPVVVRSSEATRGRARLYRRHGARGHAGAGLRAATARRLADRLGLPRSADPAAVVAAVSSASGRPTHEISALLYGPPPADDARLVELARHLDTLESEVHPL</sequence>
<accession>A0A1H1QY60</accession>
<dbReference type="AlphaFoldDB" id="A0A1H1QY60"/>
<evidence type="ECO:0000256" key="1">
    <source>
        <dbReference type="SAM" id="MobiDB-lite"/>
    </source>
</evidence>
<dbReference type="STRING" id="545619.SAMN04489860_1205"/>
<name>A0A1H1QY60_9CELL</name>
<keyword evidence="2" id="KW-0812">Transmembrane</keyword>
<keyword evidence="2" id="KW-0472">Membrane</keyword>
<protein>
    <recommendedName>
        <fullName evidence="3">DUF4350 domain-containing protein</fullName>
    </recommendedName>
</protein>
<evidence type="ECO:0000313" key="5">
    <source>
        <dbReference type="Proteomes" id="UP000185663"/>
    </source>
</evidence>
<proteinExistence type="predicted"/>
<feature type="region of interest" description="Disordered" evidence="1">
    <location>
        <begin position="1"/>
        <end position="29"/>
    </location>
</feature>
<keyword evidence="5" id="KW-1185">Reference proteome</keyword>
<evidence type="ECO:0000313" key="4">
    <source>
        <dbReference type="EMBL" id="SDS28292.1"/>
    </source>
</evidence>
<feature type="transmembrane region" description="Helical" evidence="2">
    <location>
        <begin position="33"/>
        <end position="53"/>
    </location>
</feature>
<reference evidence="5" key="1">
    <citation type="submission" date="2016-10" db="EMBL/GenBank/DDBJ databases">
        <authorList>
            <person name="Varghese N."/>
            <person name="Submissions S."/>
        </authorList>
    </citation>
    <scope>NUCLEOTIDE SEQUENCE [LARGE SCALE GENOMIC DNA]</scope>
    <source>
        <strain evidence="5">DSM 22126</strain>
    </source>
</reference>
<keyword evidence="2" id="KW-1133">Transmembrane helix</keyword>
<evidence type="ECO:0000256" key="2">
    <source>
        <dbReference type="SAM" id="Phobius"/>
    </source>
</evidence>
<dbReference type="InterPro" id="IPR025646">
    <property type="entry name" value="DUF4350"/>
</dbReference>
<organism evidence="4 5">
    <name type="scientific">Paraoerskovia marina</name>
    <dbReference type="NCBI Taxonomy" id="545619"/>
    <lineage>
        <taxon>Bacteria</taxon>
        <taxon>Bacillati</taxon>
        <taxon>Actinomycetota</taxon>
        <taxon>Actinomycetes</taxon>
        <taxon>Micrococcales</taxon>
        <taxon>Cellulomonadaceae</taxon>
        <taxon>Paraoerskovia</taxon>
    </lineage>
</organism>
<evidence type="ECO:0000259" key="3">
    <source>
        <dbReference type="Pfam" id="PF14258"/>
    </source>
</evidence>
<dbReference type="RefSeq" id="WP_083371937.1">
    <property type="nucleotide sequence ID" value="NZ_LT629776.1"/>
</dbReference>
<feature type="domain" description="DUF4350" evidence="3">
    <location>
        <begin position="67"/>
        <end position="232"/>
    </location>
</feature>
<feature type="transmembrane region" description="Helical" evidence="2">
    <location>
        <begin position="259"/>
        <end position="280"/>
    </location>
</feature>
<gene>
    <name evidence="4" type="ORF">SAMN04489860_1205</name>
</gene>
<dbReference type="EMBL" id="LT629776">
    <property type="protein sequence ID" value="SDS28292.1"/>
    <property type="molecule type" value="Genomic_DNA"/>
</dbReference>
<dbReference type="eggNOG" id="ENOG502ZY4N">
    <property type="taxonomic scope" value="Bacteria"/>
</dbReference>
<dbReference type="Proteomes" id="UP000185663">
    <property type="component" value="Chromosome I"/>
</dbReference>